<dbReference type="Proteomes" id="UP000035579">
    <property type="component" value="Chromosome"/>
</dbReference>
<proteinExistence type="predicted"/>
<gene>
    <name evidence="2" type="ORF">AA314_01900</name>
</gene>
<feature type="region of interest" description="Disordered" evidence="1">
    <location>
        <begin position="1"/>
        <end position="53"/>
    </location>
</feature>
<evidence type="ECO:0000313" key="3">
    <source>
        <dbReference type="Proteomes" id="UP000035579"/>
    </source>
</evidence>
<evidence type="ECO:0000256" key="1">
    <source>
        <dbReference type="SAM" id="MobiDB-lite"/>
    </source>
</evidence>
<accession>A0AAC8Q369</accession>
<name>A0AAC8Q369_9BACT</name>
<protein>
    <submittedName>
        <fullName evidence="2">Uncharacterized protein</fullName>
    </submittedName>
</protein>
<evidence type="ECO:0000313" key="2">
    <source>
        <dbReference type="EMBL" id="AKJ00274.1"/>
    </source>
</evidence>
<reference evidence="2 3" key="1">
    <citation type="submission" date="2015-05" db="EMBL/GenBank/DDBJ databases">
        <title>Genome assembly of Archangium gephyra DSM 2261.</title>
        <authorList>
            <person name="Sharma G."/>
            <person name="Subramanian S."/>
        </authorList>
    </citation>
    <scope>NUCLEOTIDE SEQUENCE [LARGE SCALE GENOMIC DNA]</scope>
    <source>
        <strain evidence="2 3">DSM 2261</strain>
    </source>
</reference>
<dbReference type="KEGG" id="age:AA314_01900"/>
<dbReference type="EMBL" id="CP011509">
    <property type="protein sequence ID" value="AKJ00274.1"/>
    <property type="molecule type" value="Genomic_DNA"/>
</dbReference>
<organism evidence="2 3">
    <name type="scientific">Archangium gephyra</name>
    <dbReference type="NCBI Taxonomy" id="48"/>
    <lineage>
        <taxon>Bacteria</taxon>
        <taxon>Pseudomonadati</taxon>
        <taxon>Myxococcota</taxon>
        <taxon>Myxococcia</taxon>
        <taxon>Myxococcales</taxon>
        <taxon>Cystobacterineae</taxon>
        <taxon>Archangiaceae</taxon>
        <taxon>Archangium</taxon>
    </lineage>
</organism>
<dbReference type="AlphaFoldDB" id="A0AAC8Q369"/>
<sequence>MGPLPTLPACHTTRHVPNLPQHGRLSPLPGQNRGHPGLEGANPAGWLHSQESS</sequence>